<evidence type="ECO:0000256" key="2">
    <source>
        <dbReference type="SAM" id="SignalP"/>
    </source>
</evidence>
<dbReference type="SUPFAM" id="SSF53850">
    <property type="entry name" value="Periplasmic binding protein-like II"/>
    <property type="match status" value="1"/>
</dbReference>
<comment type="similarity">
    <text evidence="1">Belongs to the UPF0065 (bug) family.</text>
</comment>
<dbReference type="InterPro" id="IPR042100">
    <property type="entry name" value="Bug_dom1"/>
</dbReference>
<organism evidence="3 4">
    <name type="scientific">Kocuria rosea subsp. polaris</name>
    <dbReference type="NCBI Taxonomy" id="136273"/>
    <lineage>
        <taxon>Bacteria</taxon>
        <taxon>Bacillati</taxon>
        <taxon>Actinomycetota</taxon>
        <taxon>Actinomycetes</taxon>
        <taxon>Micrococcales</taxon>
        <taxon>Micrococcaceae</taxon>
        <taxon>Kocuria</taxon>
    </lineage>
</organism>
<sequence length="321" mass="33971">MTVYGVVAAAVIGLASFTSIQAASGGSDLRANMTLIAPAGAGGGWDTFVREQQQAMRTNNIVNNAQVVNIPGAGGTIGLGQLTTMEGQASTIMSTGTVMLGGVALNDSPVGLDDVRPIARMAEEYDALVVPADSPYDTLDELIADWKKDPKAFPFTGGSAGSIDHLIIADLALQAGIDPADLTYIPKTSGGEAIQTISSGTAKAATSGFTEFADQVEAGRLKILGIAAPERLEGFDAPTFKEQGYDVELTNWRGMVAPPGITDEEFAELEAIIAETVETPEWREALERNQWQDVYLTGPEFENFIAEDRAEIEALIEELDL</sequence>
<comment type="caution">
    <text evidence="3">The sequence shown here is derived from an EMBL/GenBank/DDBJ whole genome shotgun (WGS) entry which is preliminary data.</text>
</comment>
<feature type="chain" id="PRO_5002023343" evidence="2">
    <location>
        <begin position="23"/>
        <end position="321"/>
    </location>
</feature>
<keyword evidence="4" id="KW-1185">Reference proteome</keyword>
<keyword evidence="2" id="KW-0732">Signal</keyword>
<dbReference type="Pfam" id="PF03401">
    <property type="entry name" value="TctC"/>
    <property type="match status" value="1"/>
</dbReference>
<dbReference type="OrthoDB" id="9780943at2"/>
<dbReference type="Gene3D" id="3.40.190.10">
    <property type="entry name" value="Periplasmic binding protein-like II"/>
    <property type="match status" value="1"/>
</dbReference>
<dbReference type="Proteomes" id="UP000030466">
    <property type="component" value="Unassembled WGS sequence"/>
</dbReference>
<dbReference type="PANTHER" id="PTHR42928">
    <property type="entry name" value="TRICARBOXYLATE-BINDING PROTEIN"/>
    <property type="match status" value="1"/>
</dbReference>
<dbReference type="Gene3D" id="3.40.190.150">
    <property type="entry name" value="Bordetella uptake gene, domain 1"/>
    <property type="match status" value="1"/>
</dbReference>
<reference evidence="3 4" key="1">
    <citation type="journal article" date="2003" name="Int. J. Syst. Evol. Microbiol.">
        <title>Kocuria polaris sp. nov., an orange-pigmented psychrophilic bacterium isolated from an Antarctic cyanobacterial mat sample.</title>
        <authorList>
            <person name="Reddy G.S."/>
            <person name="Prakash J.S."/>
            <person name="Prabahar V."/>
            <person name="Matsumoto G.I."/>
            <person name="Stackebrandt E."/>
            <person name="Shivaji S."/>
        </authorList>
    </citation>
    <scope>NUCLEOTIDE SEQUENCE [LARGE SCALE GENOMIC DNA]</scope>
    <source>
        <strain evidence="3 4">CMS 76or</strain>
    </source>
</reference>
<dbReference type="CDD" id="cd07012">
    <property type="entry name" value="PBP2_Bug_TTT"/>
    <property type="match status" value="1"/>
</dbReference>
<proteinExistence type="inferred from homology"/>
<dbReference type="PANTHER" id="PTHR42928:SF3">
    <property type="entry name" value="UPF0065 PROTEIN YFLP"/>
    <property type="match status" value="1"/>
</dbReference>
<evidence type="ECO:0000256" key="1">
    <source>
        <dbReference type="ARBA" id="ARBA00006987"/>
    </source>
</evidence>
<gene>
    <name evidence="3" type="ORF">GY22_04190</name>
</gene>
<evidence type="ECO:0000313" key="4">
    <source>
        <dbReference type="Proteomes" id="UP000030466"/>
    </source>
</evidence>
<evidence type="ECO:0000313" key="3">
    <source>
        <dbReference type="EMBL" id="KHD98278.1"/>
    </source>
</evidence>
<accession>A0A0A6VVW7</accession>
<dbReference type="EMBL" id="JSUH01000003">
    <property type="protein sequence ID" value="KHD98278.1"/>
    <property type="molecule type" value="Genomic_DNA"/>
</dbReference>
<dbReference type="AlphaFoldDB" id="A0A0A6VVW7"/>
<feature type="signal peptide" evidence="2">
    <location>
        <begin position="1"/>
        <end position="22"/>
    </location>
</feature>
<dbReference type="InterPro" id="IPR005064">
    <property type="entry name" value="BUG"/>
</dbReference>
<name>A0A0A6VVW7_KOCRO</name>
<dbReference type="PIRSF" id="PIRSF017082">
    <property type="entry name" value="YflP"/>
    <property type="match status" value="1"/>
</dbReference>
<protein>
    <submittedName>
        <fullName evidence="3">Tricarboxylic transport membrane protein</fullName>
    </submittedName>
</protein>